<dbReference type="InterPro" id="IPR050142">
    <property type="entry name" value="MADS-box/MEF2_TF"/>
</dbReference>
<evidence type="ECO:0000256" key="1">
    <source>
        <dbReference type="ARBA" id="ARBA00004123"/>
    </source>
</evidence>
<dbReference type="CDD" id="cd00265">
    <property type="entry name" value="MADS_MEF2_like"/>
    <property type="match status" value="1"/>
</dbReference>
<organism evidence="9 10">
    <name type="scientific">Anisodus acutangulus</name>
    <dbReference type="NCBI Taxonomy" id="402998"/>
    <lineage>
        <taxon>Eukaryota</taxon>
        <taxon>Viridiplantae</taxon>
        <taxon>Streptophyta</taxon>
        <taxon>Embryophyta</taxon>
        <taxon>Tracheophyta</taxon>
        <taxon>Spermatophyta</taxon>
        <taxon>Magnoliopsida</taxon>
        <taxon>eudicotyledons</taxon>
        <taxon>Gunneridae</taxon>
        <taxon>Pentapetalae</taxon>
        <taxon>asterids</taxon>
        <taxon>lamiids</taxon>
        <taxon>Solanales</taxon>
        <taxon>Solanaceae</taxon>
        <taxon>Solanoideae</taxon>
        <taxon>Hyoscyameae</taxon>
        <taxon>Anisodus</taxon>
    </lineage>
</organism>
<dbReference type="AlphaFoldDB" id="A0A9Q1N027"/>
<keyword evidence="5" id="KW-0539">Nucleus</keyword>
<keyword evidence="10" id="KW-1185">Reference proteome</keyword>
<dbReference type="InterPro" id="IPR002487">
    <property type="entry name" value="TF_Kbox"/>
</dbReference>
<dbReference type="InterPro" id="IPR002100">
    <property type="entry name" value="TF_MADSbox"/>
</dbReference>
<evidence type="ECO:0000313" key="10">
    <source>
        <dbReference type="Proteomes" id="UP001152561"/>
    </source>
</evidence>
<dbReference type="InterPro" id="IPR033896">
    <property type="entry name" value="MEF2-like_N"/>
</dbReference>
<dbReference type="EMBL" id="JAJAGQ010000002">
    <property type="protein sequence ID" value="KAJ8570470.1"/>
    <property type="molecule type" value="Genomic_DNA"/>
</dbReference>
<dbReference type="GO" id="GO:0005634">
    <property type="term" value="C:nucleus"/>
    <property type="evidence" value="ECO:0007669"/>
    <property type="project" value="UniProtKB-SubCell"/>
</dbReference>
<protein>
    <submittedName>
        <fullName evidence="9">Uncharacterized protein</fullName>
    </submittedName>
</protein>
<dbReference type="PANTHER" id="PTHR48019">
    <property type="entry name" value="SERUM RESPONSE FACTOR HOMOLOG"/>
    <property type="match status" value="1"/>
</dbReference>
<gene>
    <name evidence="9" type="ORF">K7X08_037442</name>
</gene>
<evidence type="ECO:0000313" key="9">
    <source>
        <dbReference type="EMBL" id="KAJ8570470.1"/>
    </source>
</evidence>
<dbReference type="Gene3D" id="3.40.1810.10">
    <property type="entry name" value="Transcription factor, MADS-box"/>
    <property type="match status" value="1"/>
</dbReference>
<dbReference type="Pfam" id="PF00319">
    <property type="entry name" value="SRF-TF"/>
    <property type="match status" value="1"/>
</dbReference>
<dbReference type="PRINTS" id="PR00404">
    <property type="entry name" value="MADSDOMAIN"/>
</dbReference>
<dbReference type="PROSITE" id="PS51297">
    <property type="entry name" value="K_BOX"/>
    <property type="match status" value="1"/>
</dbReference>
<reference evidence="10" key="1">
    <citation type="journal article" date="2023" name="Proc. Natl. Acad. Sci. U.S.A.">
        <title>Genomic and structural basis for evolution of tropane alkaloid biosynthesis.</title>
        <authorList>
            <person name="Wanga Y.-J."/>
            <person name="Taina T."/>
            <person name="Yua J.-Y."/>
            <person name="Lia J."/>
            <person name="Xua B."/>
            <person name="Chenc J."/>
            <person name="D'Auriad J.C."/>
            <person name="Huanga J.-P."/>
            <person name="Huanga S.-X."/>
        </authorList>
    </citation>
    <scope>NUCLEOTIDE SEQUENCE [LARGE SCALE GENOMIC DNA]</scope>
    <source>
        <strain evidence="10">cv. KIB-2019</strain>
    </source>
</reference>
<feature type="domain" description="K-box" evidence="8">
    <location>
        <begin position="82"/>
        <end position="173"/>
    </location>
</feature>
<keyword evidence="4" id="KW-0804">Transcription</keyword>
<feature type="compositionally biased region" description="Polar residues" evidence="6">
    <location>
        <begin position="170"/>
        <end position="180"/>
    </location>
</feature>
<feature type="region of interest" description="Disordered" evidence="6">
    <location>
        <begin position="163"/>
        <end position="199"/>
    </location>
</feature>
<dbReference type="GO" id="GO:0003700">
    <property type="term" value="F:DNA-binding transcription factor activity"/>
    <property type="evidence" value="ECO:0007669"/>
    <property type="project" value="InterPro"/>
</dbReference>
<dbReference type="GO" id="GO:0046983">
    <property type="term" value="F:protein dimerization activity"/>
    <property type="evidence" value="ECO:0007669"/>
    <property type="project" value="InterPro"/>
</dbReference>
<dbReference type="SUPFAM" id="SSF55455">
    <property type="entry name" value="SRF-like"/>
    <property type="match status" value="1"/>
</dbReference>
<dbReference type="PROSITE" id="PS50066">
    <property type="entry name" value="MADS_BOX_2"/>
    <property type="match status" value="1"/>
</dbReference>
<evidence type="ECO:0000259" key="8">
    <source>
        <dbReference type="PROSITE" id="PS51297"/>
    </source>
</evidence>
<dbReference type="Proteomes" id="UP001152561">
    <property type="component" value="Unassembled WGS sequence"/>
</dbReference>
<comment type="caution">
    <text evidence="9">The sequence shown here is derived from an EMBL/GenBank/DDBJ whole genome shotgun (WGS) entry which is preliminary data.</text>
</comment>
<accession>A0A9Q1N027</accession>
<evidence type="ECO:0000259" key="7">
    <source>
        <dbReference type="PROSITE" id="PS50066"/>
    </source>
</evidence>
<dbReference type="PROSITE" id="PS00350">
    <property type="entry name" value="MADS_BOX_1"/>
    <property type="match status" value="1"/>
</dbReference>
<proteinExistence type="predicted"/>
<comment type="subcellular location">
    <subcellularLocation>
        <location evidence="1">Nucleus</location>
    </subcellularLocation>
</comment>
<dbReference type="GO" id="GO:0000977">
    <property type="term" value="F:RNA polymerase II transcription regulatory region sequence-specific DNA binding"/>
    <property type="evidence" value="ECO:0007669"/>
    <property type="project" value="InterPro"/>
</dbReference>
<evidence type="ECO:0000256" key="3">
    <source>
        <dbReference type="ARBA" id="ARBA00023125"/>
    </source>
</evidence>
<name>A0A9Q1N027_9SOLA</name>
<dbReference type="OrthoDB" id="1898716at2759"/>
<feature type="domain" description="MADS-box" evidence="7">
    <location>
        <begin position="1"/>
        <end position="61"/>
    </location>
</feature>
<evidence type="ECO:0000256" key="2">
    <source>
        <dbReference type="ARBA" id="ARBA00023015"/>
    </source>
</evidence>
<evidence type="ECO:0000256" key="5">
    <source>
        <dbReference type="ARBA" id="ARBA00023242"/>
    </source>
</evidence>
<sequence>MGRGKIEMKKIENISNRQVTFSKRRAGLFKKAEELSILCDAQVGVIVFSSTNRLYKFASSTSSMKQIVDRYNSCLDYSDTVENVVEHEVNALKDEVAKLRLVTGRMMGKKLDGLNFSELQQLEHQLTEGILSIKNNKEQVLLELLEKSNLHIEELGRNSCNHYPEKSQAARKNSGGSSTVVCDYNSDREEDSDTSLRLG</sequence>
<dbReference type="InterPro" id="IPR036879">
    <property type="entry name" value="TF_MADSbox_sf"/>
</dbReference>
<evidence type="ECO:0000256" key="6">
    <source>
        <dbReference type="SAM" id="MobiDB-lite"/>
    </source>
</evidence>
<dbReference type="SMART" id="SM00432">
    <property type="entry name" value="MADS"/>
    <property type="match status" value="1"/>
</dbReference>
<dbReference type="Pfam" id="PF01486">
    <property type="entry name" value="K-box"/>
    <property type="match status" value="1"/>
</dbReference>
<dbReference type="GO" id="GO:0045944">
    <property type="term" value="P:positive regulation of transcription by RNA polymerase II"/>
    <property type="evidence" value="ECO:0007669"/>
    <property type="project" value="InterPro"/>
</dbReference>
<keyword evidence="3" id="KW-0238">DNA-binding</keyword>
<keyword evidence="2" id="KW-0805">Transcription regulation</keyword>
<evidence type="ECO:0000256" key="4">
    <source>
        <dbReference type="ARBA" id="ARBA00023163"/>
    </source>
</evidence>